<feature type="region of interest" description="Disordered" evidence="1">
    <location>
        <begin position="127"/>
        <end position="166"/>
    </location>
</feature>
<feature type="compositionally biased region" description="Basic residues" evidence="1">
    <location>
        <begin position="156"/>
        <end position="166"/>
    </location>
</feature>
<keyword evidence="3" id="KW-1185">Reference proteome</keyword>
<evidence type="ECO:0000313" key="2">
    <source>
        <dbReference type="EMBL" id="CAG5093541.1"/>
    </source>
</evidence>
<organism evidence="2 3">
    <name type="scientific">Cotesia congregata</name>
    <name type="common">Parasitoid wasp</name>
    <name type="synonym">Apanteles congregatus</name>
    <dbReference type="NCBI Taxonomy" id="51543"/>
    <lineage>
        <taxon>Eukaryota</taxon>
        <taxon>Metazoa</taxon>
        <taxon>Ecdysozoa</taxon>
        <taxon>Arthropoda</taxon>
        <taxon>Hexapoda</taxon>
        <taxon>Insecta</taxon>
        <taxon>Pterygota</taxon>
        <taxon>Neoptera</taxon>
        <taxon>Endopterygota</taxon>
        <taxon>Hymenoptera</taxon>
        <taxon>Apocrita</taxon>
        <taxon>Ichneumonoidea</taxon>
        <taxon>Braconidae</taxon>
        <taxon>Microgastrinae</taxon>
        <taxon>Cotesia</taxon>
    </lineage>
</organism>
<evidence type="ECO:0000256" key="1">
    <source>
        <dbReference type="SAM" id="MobiDB-lite"/>
    </source>
</evidence>
<comment type="caution">
    <text evidence="2">The sequence shown here is derived from an EMBL/GenBank/DDBJ whole genome shotgun (WGS) entry which is preliminary data.</text>
</comment>
<feature type="compositionally biased region" description="Basic and acidic residues" evidence="1">
    <location>
        <begin position="144"/>
        <end position="155"/>
    </location>
</feature>
<protein>
    <recommendedName>
        <fullName evidence="4">Craniofacial development protein 2-like</fullName>
    </recommendedName>
</protein>
<proteinExistence type="predicted"/>
<reference evidence="2" key="1">
    <citation type="submission" date="2021-04" db="EMBL/GenBank/DDBJ databases">
        <authorList>
            <person name="Chebbi M.A.C M."/>
        </authorList>
    </citation>
    <scope>NUCLEOTIDE SEQUENCE</scope>
</reference>
<evidence type="ECO:0000313" key="3">
    <source>
        <dbReference type="Proteomes" id="UP000786811"/>
    </source>
</evidence>
<gene>
    <name evidence="2" type="ORF">HICCMSTLAB_LOCUS6903</name>
</gene>
<dbReference type="EMBL" id="CAJNRD030001120">
    <property type="protein sequence ID" value="CAG5093541.1"/>
    <property type="molecule type" value="Genomic_DNA"/>
</dbReference>
<dbReference type="AlphaFoldDB" id="A0A8J2HGC0"/>
<accession>A0A8J2HGC0</accession>
<dbReference type="OrthoDB" id="7616539at2759"/>
<dbReference type="Gene3D" id="3.60.10.10">
    <property type="entry name" value="Endonuclease/exonuclease/phosphatase"/>
    <property type="match status" value="1"/>
</dbReference>
<feature type="compositionally biased region" description="Acidic residues" evidence="1">
    <location>
        <begin position="132"/>
        <end position="143"/>
    </location>
</feature>
<dbReference type="Proteomes" id="UP000786811">
    <property type="component" value="Unassembled WGS sequence"/>
</dbReference>
<sequence length="166" mass="19044">MREKIEEGAEKYDKVMIVGDFNARIGEEIGIREEEGANRKKRKSKDKVVNSEGRKLLKICDELGLKIWNGRAKNDKEGEITYVGGTEECLGSVIDLVITVDRGNEGEIDMKIVERIESDHLIVAIRQCKEDQENEDREEEKQTEEEGTKIEEKKNSYGKKKKNKNT</sequence>
<dbReference type="SUPFAM" id="SSF56219">
    <property type="entry name" value="DNase I-like"/>
    <property type="match status" value="1"/>
</dbReference>
<name>A0A8J2HGC0_COTCN</name>
<evidence type="ECO:0008006" key="4">
    <source>
        <dbReference type="Google" id="ProtNLM"/>
    </source>
</evidence>
<dbReference type="InterPro" id="IPR036691">
    <property type="entry name" value="Endo/exonu/phosph_ase_sf"/>
</dbReference>